<dbReference type="EMBL" id="JBEPLZ010000025">
    <property type="protein sequence ID" value="MET3573130.1"/>
    <property type="molecule type" value="Genomic_DNA"/>
</dbReference>
<keyword evidence="6" id="KW-1185">Reference proteome</keyword>
<dbReference type="GeneID" id="93166008"/>
<dbReference type="EMBL" id="WQPS01000117">
    <property type="protein sequence ID" value="MBT9813100.1"/>
    <property type="molecule type" value="Genomic_DNA"/>
</dbReference>
<feature type="transmembrane region" description="Helical" evidence="1">
    <location>
        <begin position="587"/>
        <end position="617"/>
    </location>
</feature>
<dbReference type="Proteomes" id="UP000708338">
    <property type="component" value="Unassembled WGS sequence"/>
</dbReference>
<feature type="transmembrane region" description="Helical" evidence="1">
    <location>
        <begin position="34"/>
        <end position="53"/>
    </location>
</feature>
<proteinExistence type="predicted"/>
<keyword evidence="1" id="KW-0472">Membrane</keyword>
<dbReference type="PANTHER" id="PTHR43849:SF2">
    <property type="entry name" value="BLL3936 PROTEIN"/>
    <property type="match status" value="1"/>
</dbReference>
<gene>
    <name evidence="4" type="ORF">ABID13_004790</name>
    <name evidence="3" type="ORF">GPL26_26345</name>
</gene>
<reference evidence="3" key="1">
    <citation type="journal article" date="2021" name="Gut Microbes">
        <title>A synthetic consortium of 100 gut commensals modulates the composition and function in a colon model of the microbiome of elderly subjects.</title>
        <authorList>
            <person name="Perez M."/>
            <person name="Ntemiri A."/>
            <person name="Tan H."/>
            <person name="Harris H.M.B."/>
            <person name="Roager H.M."/>
            <person name="Ribiere C."/>
            <person name="O'Toole P.W."/>
        </authorList>
    </citation>
    <scope>NUCLEOTIDE SEQUENCE</scope>
    <source>
        <strain evidence="3">MCC335</strain>
    </source>
</reference>
<dbReference type="InterPro" id="IPR011853">
    <property type="entry name" value="TRAP_DctM-Dct_fused"/>
</dbReference>
<feature type="transmembrane region" description="Helical" evidence="1">
    <location>
        <begin position="103"/>
        <end position="122"/>
    </location>
</feature>
<reference evidence="4 6" key="2">
    <citation type="submission" date="2024-06" db="EMBL/GenBank/DDBJ databases">
        <title>Genomic Encyclopedia of Type Strains, Phase IV (KMG-IV): sequencing the most valuable type-strain genomes for metagenomic binning, comparative biology and taxonomic classification.</title>
        <authorList>
            <person name="Goeker M."/>
        </authorList>
    </citation>
    <scope>NUCLEOTIDE SEQUENCE [LARGE SCALE GENOMIC DNA]</scope>
    <source>
        <strain evidence="4 6">DSM 19261</strain>
    </source>
</reference>
<organism evidence="3 5">
    <name type="scientific">Enterocloster citroniae</name>
    <dbReference type="NCBI Taxonomy" id="358743"/>
    <lineage>
        <taxon>Bacteria</taxon>
        <taxon>Bacillati</taxon>
        <taxon>Bacillota</taxon>
        <taxon>Clostridia</taxon>
        <taxon>Lachnospirales</taxon>
        <taxon>Lachnospiraceae</taxon>
        <taxon>Enterocloster</taxon>
    </lineage>
</organism>
<feature type="transmembrane region" description="Helical" evidence="1">
    <location>
        <begin position="526"/>
        <end position="547"/>
    </location>
</feature>
<evidence type="ECO:0000313" key="3">
    <source>
        <dbReference type="EMBL" id="MBT9813100.1"/>
    </source>
</evidence>
<feature type="transmembrane region" description="Helical" evidence="1">
    <location>
        <begin position="300"/>
        <end position="322"/>
    </location>
</feature>
<evidence type="ECO:0000256" key="1">
    <source>
        <dbReference type="SAM" id="Phobius"/>
    </source>
</evidence>
<keyword evidence="1" id="KW-1133">Transmembrane helix</keyword>
<dbReference type="RefSeq" id="WP_045093086.1">
    <property type="nucleotide sequence ID" value="NZ_CABJDD010000007.1"/>
</dbReference>
<dbReference type="AlphaFoldDB" id="A0AA41K9K6"/>
<feature type="transmembrane region" description="Helical" evidence="1">
    <location>
        <begin position="7"/>
        <end position="28"/>
    </location>
</feature>
<evidence type="ECO:0000313" key="6">
    <source>
        <dbReference type="Proteomes" id="UP001549200"/>
    </source>
</evidence>
<evidence type="ECO:0000313" key="5">
    <source>
        <dbReference type="Proteomes" id="UP000708338"/>
    </source>
</evidence>
<evidence type="ECO:0000259" key="2">
    <source>
        <dbReference type="Pfam" id="PF06808"/>
    </source>
</evidence>
<feature type="transmembrane region" description="Helical" evidence="1">
    <location>
        <begin position="443"/>
        <end position="468"/>
    </location>
</feature>
<feature type="domain" description="TRAP C4-dicarboxylate transport system permease DctM subunit" evidence="2">
    <location>
        <begin position="118"/>
        <end position="550"/>
    </location>
</feature>
<feature type="transmembrane region" description="Helical" evidence="1">
    <location>
        <begin position="263"/>
        <end position="288"/>
    </location>
</feature>
<dbReference type="NCBIfam" id="TIGR02123">
    <property type="entry name" value="TRAP_fused"/>
    <property type="match status" value="1"/>
</dbReference>
<keyword evidence="1" id="KW-0812">Transmembrane</keyword>
<feature type="transmembrane region" description="Helical" evidence="1">
    <location>
        <begin position="342"/>
        <end position="358"/>
    </location>
</feature>
<name>A0AA41K9K6_9FIRM</name>
<feature type="transmembrane region" description="Helical" evidence="1">
    <location>
        <begin position="129"/>
        <end position="146"/>
    </location>
</feature>
<sequence>MKKNKYIEAFCNPGAIWALVWVMFQLWVVVRGSYSALIMRPIHVCFAMGLVFLTFPTFKKYKVPKGEKYLPQWYEYIFVGIILFCCVYMVMNSTRYDTRMAYVDPLTTMDYVTAIALLLLMLECSRRAVNLALTIIVLIFIGYGFFGEMMPGLLAHSNMSLAKFVEVQIFSTTGVFGSPVSTACGTVFYFLLFGAFLTATPAGRLFVNISTLLTRKANGGAGKATIVASALFGMISGSAPGNVASIGTIMYEPMKQQNFENRFTGSILAIGGTAGQLIPPVMGAAAFIMVDMTGISYSNIMLAAIIPSFIFLAALYFLVDMYARKNKLAKPQIEAAAYRKEIMKDIHLLLSVVVLVALIIRGGSMMRCCTYATIVLIALCMIRKDTRITLFDFIKALVATGKQAVIVTMPCALAGIIVGQITATGLGIRFSSMINALASSNLLFALIATMLMALVLGMGMPTSAAYIMSATLLCPSIIKLGVPVLAAHFFVFYFANLSMITPPVALSSFTAAGIVNDNMWKLGLSAFKYSFIIFLIPYTFVYSPAMLGIGTPLELFQSGLTCLVGAYGLSMGLIGCGIGPMKMLERVLAIAASLCLVIPETVTDLIGVILMISLLSLQVMRSKKEKQVTV</sequence>
<evidence type="ECO:0000313" key="4">
    <source>
        <dbReference type="EMBL" id="MET3573130.1"/>
    </source>
</evidence>
<dbReference type="PANTHER" id="PTHR43849">
    <property type="entry name" value="BLL3936 PROTEIN"/>
    <property type="match status" value="1"/>
</dbReference>
<feature type="transmembrane region" description="Helical" evidence="1">
    <location>
        <begin position="403"/>
        <end position="423"/>
    </location>
</feature>
<dbReference type="Pfam" id="PF06808">
    <property type="entry name" value="DctM"/>
    <property type="match status" value="1"/>
</dbReference>
<accession>A0AA41K9K6</accession>
<protein>
    <submittedName>
        <fullName evidence="4">TRAP transporter 4TM/12TM fusion protein</fullName>
    </submittedName>
    <submittedName>
        <fullName evidence="3">TRAP transporter fused permease subunit</fullName>
    </submittedName>
</protein>
<dbReference type="Proteomes" id="UP001549200">
    <property type="component" value="Unassembled WGS sequence"/>
</dbReference>
<dbReference type="InterPro" id="IPR010656">
    <property type="entry name" value="DctM"/>
</dbReference>
<comment type="caution">
    <text evidence="3">The sequence shown here is derived from an EMBL/GenBank/DDBJ whole genome shotgun (WGS) entry which is preliminary data.</text>
</comment>
<feature type="transmembrane region" description="Helical" evidence="1">
    <location>
        <begin position="559"/>
        <end position="581"/>
    </location>
</feature>
<feature type="transmembrane region" description="Helical" evidence="1">
    <location>
        <begin position="73"/>
        <end position="91"/>
    </location>
</feature>
<feature type="transmembrane region" description="Helical" evidence="1">
    <location>
        <begin position="187"/>
        <end position="207"/>
    </location>
</feature>